<dbReference type="GO" id="GO:0004823">
    <property type="term" value="F:leucine-tRNA ligase activity"/>
    <property type="evidence" value="ECO:0007669"/>
    <property type="project" value="UniProtKB-UniRule"/>
</dbReference>
<sequence length="944" mass="107590">MKYHHEKIEAKWQQYWAENQTFAASNNSDKPKYFVLDMFPYPSGAGLHVGHPLGYIASDIVARYKRHQGFNVLHPQGYDSFGLPAEQYAIQTGQHPEKTTRENITRYREQLDKIGFSFDWSREVRTSNPDYYKHTQWIFIQLFESWYNKNTDKAENISTLIELFSSEGNAKVNAVCDENIASFTATEWNAFSSEQQQQILLQYRLTYLAETEVNWCPALGTVLANDEIVNGVSERGGHPVIRKKMTQWSMRISAYAERLLQGLETIDWSESIKESQRNWIGKSVGAAVTFKVKNHDEVIDVFTTRPDTIFGVTFMTLAPEHELVAKITTLEQKAAVDAYIEATAKRSERERMADVKTISGVFTGAYAEHPFTKEAIPVWIGDYVLAGYGTGAVMAVPCGDERDYAFANFFKGTNGMPTIKNIFNQDISEAAFNEKSGFEFVDSDFLNGLDYKSGTKKIIEELEKIGAGNAKVNYRLRDAVFSRQRYWGEPFPVYYVNGLPQMIDKKHLPIVLPEVEKYLPTEDGQPPLGNATTWAWDSVQCSVVSNQLIDDVTIFPLELNTMPGWAGSSWYWMRYMDAHNENEFASADALKYWENVDLYIGGSEHATGHLLYSRFWNKFLKDRGYAPTEEPFKKLINQGMILGMSAFVYRSEDSKILYSKGLIKDKNVHPIHVDLSCINDITNELDIEKFKAHPLYTDYANAEFVLEDGKYIVGREVEKMSKSKYNVVNPDDICEEYGADTLRLYEMFLGPLEQAKPWNTAGITGVSGFLKKLWRLYFDDNGSVIKDEEPTAEMYKSLHKTIKKVTEDIENFSFNTSVSQFMICVNELQQLKCNHRAILEPLAIIVSPYAPHIAEELWSGLGHEGSISTVAFPKFEEKYLVESEKEYPVSFNGKMRFTIKLPLDLTAAQIEEIVMADERTQNQLQGRTPNKVIIVPGKIINLVG</sequence>
<dbReference type="InterPro" id="IPR025709">
    <property type="entry name" value="Leu_tRNA-synth_edit"/>
</dbReference>
<dbReference type="GO" id="GO:0005524">
    <property type="term" value="F:ATP binding"/>
    <property type="evidence" value="ECO:0007669"/>
    <property type="project" value="UniProtKB-UniRule"/>
</dbReference>
<evidence type="ECO:0000256" key="5">
    <source>
        <dbReference type="ARBA" id="ARBA00022840"/>
    </source>
</evidence>
<keyword evidence="5 9" id="KW-0067">ATP-binding</keyword>
<feature type="short sequence motif" description="'KMSKS' region" evidence="9">
    <location>
        <begin position="719"/>
        <end position="723"/>
    </location>
</feature>
<dbReference type="CDD" id="cd00812">
    <property type="entry name" value="LeuRS_core"/>
    <property type="match status" value="1"/>
</dbReference>
<keyword evidence="15" id="KW-1185">Reference proteome</keyword>
<dbReference type="EMBL" id="FOEI01000009">
    <property type="protein sequence ID" value="SEQ18824.1"/>
    <property type="molecule type" value="Genomic_DNA"/>
</dbReference>
<evidence type="ECO:0000256" key="8">
    <source>
        <dbReference type="ARBA" id="ARBA00047469"/>
    </source>
</evidence>
<comment type="caution">
    <text evidence="9">Lacks conserved residue(s) required for the propagation of feature annotation.</text>
</comment>
<keyword evidence="3 9" id="KW-0436">Ligase</keyword>
<dbReference type="PROSITE" id="PS00178">
    <property type="entry name" value="AA_TRNA_LIGASE_I"/>
    <property type="match status" value="1"/>
</dbReference>
<dbReference type="Pfam" id="PF00133">
    <property type="entry name" value="tRNA-synt_1"/>
    <property type="match status" value="2"/>
</dbReference>
<feature type="domain" description="Aminoacyl-tRNA synthetase class Ia" evidence="11">
    <location>
        <begin position="11"/>
        <end position="144"/>
    </location>
</feature>
<dbReference type="PANTHER" id="PTHR43740">
    <property type="entry name" value="LEUCYL-TRNA SYNTHETASE"/>
    <property type="match status" value="1"/>
</dbReference>
<proteinExistence type="inferred from homology"/>
<comment type="subcellular location">
    <subcellularLocation>
        <location evidence="9">Cytoplasm</location>
    </subcellularLocation>
</comment>
<evidence type="ECO:0000256" key="9">
    <source>
        <dbReference type="HAMAP-Rule" id="MF_00049"/>
    </source>
</evidence>
<dbReference type="GO" id="GO:0006429">
    <property type="term" value="P:leucyl-tRNA aminoacylation"/>
    <property type="evidence" value="ECO:0007669"/>
    <property type="project" value="UniProtKB-UniRule"/>
</dbReference>
<dbReference type="CDD" id="cd07958">
    <property type="entry name" value="Anticodon_Ia_Leu_BEm"/>
    <property type="match status" value="1"/>
</dbReference>
<dbReference type="FunFam" id="3.40.50.620:FF:000056">
    <property type="entry name" value="Leucine--tRNA ligase"/>
    <property type="match status" value="1"/>
</dbReference>
<dbReference type="InterPro" id="IPR013155">
    <property type="entry name" value="M/V/L/I-tRNA-synth_anticd-bd"/>
</dbReference>
<dbReference type="FunFam" id="3.40.50.620:FF:000154">
    <property type="entry name" value="Leucine--tRNA ligase"/>
    <property type="match status" value="1"/>
</dbReference>
<evidence type="ECO:0000256" key="1">
    <source>
        <dbReference type="ARBA" id="ARBA00005594"/>
    </source>
</evidence>
<keyword evidence="7 9" id="KW-0030">Aminoacyl-tRNA synthetase</keyword>
<evidence type="ECO:0000256" key="7">
    <source>
        <dbReference type="ARBA" id="ARBA00023146"/>
    </source>
</evidence>
<dbReference type="SUPFAM" id="SSF50677">
    <property type="entry name" value="ValRS/IleRS/LeuRS editing domain"/>
    <property type="match status" value="1"/>
</dbReference>
<dbReference type="GO" id="GO:0005829">
    <property type="term" value="C:cytosol"/>
    <property type="evidence" value="ECO:0007669"/>
    <property type="project" value="TreeGrafter"/>
</dbReference>
<dbReference type="FunFam" id="1.10.730.10:FF:000011">
    <property type="entry name" value="Leucine--tRNA ligase chloroplastic/mitochondrial"/>
    <property type="match status" value="1"/>
</dbReference>
<evidence type="ECO:0000259" key="13">
    <source>
        <dbReference type="Pfam" id="PF13603"/>
    </source>
</evidence>
<evidence type="ECO:0000256" key="4">
    <source>
        <dbReference type="ARBA" id="ARBA00022741"/>
    </source>
</evidence>
<evidence type="ECO:0000259" key="11">
    <source>
        <dbReference type="Pfam" id="PF00133"/>
    </source>
</evidence>
<evidence type="ECO:0000256" key="3">
    <source>
        <dbReference type="ARBA" id="ARBA00022598"/>
    </source>
</evidence>
<accession>A0A1H9DZC1</accession>
<evidence type="ECO:0000259" key="12">
    <source>
        <dbReference type="Pfam" id="PF08264"/>
    </source>
</evidence>
<dbReference type="EC" id="6.1.1.4" evidence="9"/>
<evidence type="ECO:0000313" key="15">
    <source>
        <dbReference type="Proteomes" id="UP000198648"/>
    </source>
</evidence>
<dbReference type="Gene3D" id="1.10.730.10">
    <property type="entry name" value="Isoleucyl-tRNA Synthetase, Domain 1"/>
    <property type="match status" value="2"/>
</dbReference>
<dbReference type="GO" id="GO:0002161">
    <property type="term" value="F:aminoacyl-tRNA deacylase activity"/>
    <property type="evidence" value="ECO:0007669"/>
    <property type="project" value="InterPro"/>
</dbReference>
<dbReference type="PANTHER" id="PTHR43740:SF2">
    <property type="entry name" value="LEUCINE--TRNA LIGASE, MITOCHONDRIAL"/>
    <property type="match status" value="1"/>
</dbReference>
<comment type="similarity">
    <text evidence="1 9 10">Belongs to the class-I aminoacyl-tRNA synthetase family.</text>
</comment>
<organism evidence="14 15">
    <name type="scientific">Flavobacterium urocaniciphilum</name>
    <dbReference type="NCBI Taxonomy" id="1299341"/>
    <lineage>
        <taxon>Bacteria</taxon>
        <taxon>Pseudomonadati</taxon>
        <taxon>Bacteroidota</taxon>
        <taxon>Flavobacteriia</taxon>
        <taxon>Flavobacteriales</taxon>
        <taxon>Flavobacteriaceae</taxon>
        <taxon>Flavobacterium</taxon>
    </lineage>
</organism>
<dbReference type="STRING" id="1299341.SAMN05444005_1096"/>
<dbReference type="SUPFAM" id="SSF52374">
    <property type="entry name" value="Nucleotidylyl transferase"/>
    <property type="match status" value="1"/>
</dbReference>
<evidence type="ECO:0000313" key="14">
    <source>
        <dbReference type="EMBL" id="SEQ18824.1"/>
    </source>
</evidence>
<dbReference type="Gene3D" id="3.40.50.620">
    <property type="entry name" value="HUPs"/>
    <property type="match status" value="3"/>
</dbReference>
<feature type="binding site" evidence="9">
    <location>
        <position position="722"/>
    </location>
    <ligand>
        <name>ATP</name>
        <dbReference type="ChEBI" id="CHEBI:30616"/>
    </ligand>
</feature>
<evidence type="ECO:0000256" key="10">
    <source>
        <dbReference type="RuleBase" id="RU363035"/>
    </source>
</evidence>
<reference evidence="14 15" key="1">
    <citation type="submission" date="2016-10" db="EMBL/GenBank/DDBJ databases">
        <authorList>
            <person name="de Groot N.N."/>
        </authorList>
    </citation>
    <scope>NUCLEOTIDE SEQUENCE [LARGE SCALE GENOMIC DNA]</scope>
    <source>
        <strain evidence="14 15">DSM 27078</strain>
    </source>
</reference>
<evidence type="ECO:0000256" key="6">
    <source>
        <dbReference type="ARBA" id="ARBA00022917"/>
    </source>
</evidence>
<feature type="domain" description="Methionyl/Valyl/Leucyl/Isoleucyl-tRNA synthetase anticodon-binding" evidence="12">
    <location>
        <begin position="794"/>
        <end position="906"/>
    </location>
</feature>
<dbReference type="SUPFAM" id="SSF47323">
    <property type="entry name" value="Anticodon-binding domain of a subclass of class I aminoacyl-tRNA synthetases"/>
    <property type="match status" value="1"/>
</dbReference>
<name>A0A1H9DZC1_9FLAO</name>
<dbReference type="FunFam" id="3.40.50.620:FF:000060">
    <property type="entry name" value="Leucine--tRNA ligase"/>
    <property type="match status" value="1"/>
</dbReference>
<dbReference type="Pfam" id="PF08264">
    <property type="entry name" value="Anticodon_1"/>
    <property type="match status" value="1"/>
</dbReference>
<keyword evidence="6 9" id="KW-0648">Protein biosynthesis</keyword>
<gene>
    <name evidence="9" type="primary">leuS</name>
    <name evidence="14" type="ORF">SAMN05444005_1096</name>
</gene>
<dbReference type="HAMAP" id="MF_00049_B">
    <property type="entry name" value="Leu_tRNA_synth_B"/>
    <property type="match status" value="1"/>
</dbReference>
<dbReference type="Proteomes" id="UP000198648">
    <property type="component" value="Unassembled WGS sequence"/>
</dbReference>
<dbReference type="InterPro" id="IPR009080">
    <property type="entry name" value="tRNAsynth_Ia_anticodon-bd"/>
</dbReference>
<dbReference type="PRINTS" id="PR00985">
    <property type="entry name" value="TRNASYNTHLEU"/>
</dbReference>
<dbReference type="Pfam" id="PF13603">
    <property type="entry name" value="tRNA-synt_1_2"/>
    <property type="match status" value="1"/>
</dbReference>
<feature type="domain" description="Aminoacyl-tRNA synthetase class Ia" evidence="11">
    <location>
        <begin position="713"/>
        <end position="745"/>
    </location>
</feature>
<dbReference type="AlphaFoldDB" id="A0A1H9DZC1"/>
<dbReference type="InterPro" id="IPR009008">
    <property type="entry name" value="Val/Leu/Ile-tRNA-synth_edit"/>
</dbReference>
<dbReference type="InterPro" id="IPR002300">
    <property type="entry name" value="aa-tRNA-synth_Ia"/>
</dbReference>
<dbReference type="RefSeq" id="WP_091469874.1">
    <property type="nucleotide sequence ID" value="NZ_FOEI01000009.1"/>
</dbReference>
<dbReference type="OrthoDB" id="9810365at2"/>
<dbReference type="NCBIfam" id="TIGR00396">
    <property type="entry name" value="leuS_bact"/>
    <property type="match status" value="1"/>
</dbReference>
<protein>
    <recommendedName>
        <fullName evidence="9">Leucine--tRNA ligase</fullName>
        <ecNumber evidence="9">6.1.1.4</ecNumber>
    </recommendedName>
    <alternativeName>
        <fullName evidence="9">Leucyl-tRNA synthetase</fullName>
        <shortName evidence="9">LeuRS</shortName>
    </alternativeName>
</protein>
<keyword evidence="2 9" id="KW-0963">Cytoplasm</keyword>
<keyword evidence="4 9" id="KW-0547">Nucleotide-binding</keyword>
<feature type="domain" description="Leucyl-tRNA synthetase editing" evidence="13">
    <location>
        <begin position="277"/>
        <end position="463"/>
    </location>
</feature>
<dbReference type="InterPro" id="IPR002302">
    <property type="entry name" value="Leu-tRNA-ligase"/>
</dbReference>
<comment type="catalytic activity">
    <reaction evidence="8 9">
        <text>tRNA(Leu) + L-leucine + ATP = L-leucyl-tRNA(Leu) + AMP + diphosphate</text>
        <dbReference type="Rhea" id="RHEA:11688"/>
        <dbReference type="Rhea" id="RHEA-COMP:9613"/>
        <dbReference type="Rhea" id="RHEA-COMP:9622"/>
        <dbReference type="ChEBI" id="CHEBI:30616"/>
        <dbReference type="ChEBI" id="CHEBI:33019"/>
        <dbReference type="ChEBI" id="CHEBI:57427"/>
        <dbReference type="ChEBI" id="CHEBI:78442"/>
        <dbReference type="ChEBI" id="CHEBI:78494"/>
        <dbReference type="ChEBI" id="CHEBI:456215"/>
        <dbReference type="EC" id="6.1.1.4"/>
    </reaction>
</comment>
<dbReference type="InterPro" id="IPR001412">
    <property type="entry name" value="aa-tRNA-synth_I_CS"/>
</dbReference>
<evidence type="ECO:0000256" key="2">
    <source>
        <dbReference type="ARBA" id="ARBA00022490"/>
    </source>
</evidence>
<dbReference type="InterPro" id="IPR014729">
    <property type="entry name" value="Rossmann-like_a/b/a_fold"/>
</dbReference>